<keyword evidence="2" id="KW-1185">Reference proteome</keyword>
<evidence type="ECO:0000313" key="2">
    <source>
        <dbReference type="Proteomes" id="UP000002334"/>
    </source>
</evidence>
<dbReference type="EMBL" id="CP001277">
    <property type="protein sequence ID" value="ACQ67770.1"/>
    <property type="molecule type" value="Genomic_DNA"/>
</dbReference>
<protein>
    <submittedName>
        <fullName evidence="1">Uncharacterized protein</fullName>
    </submittedName>
</protein>
<dbReference type="KEGG" id="hde:HDEF_1096"/>
<organism evidence="1 2">
    <name type="scientific">Hamiltonella defensa subsp. Acyrthosiphon pisum (strain 5AT)</name>
    <dbReference type="NCBI Taxonomy" id="572265"/>
    <lineage>
        <taxon>Bacteria</taxon>
        <taxon>Pseudomonadati</taxon>
        <taxon>Pseudomonadota</taxon>
        <taxon>Gammaproteobacteria</taxon>
        <taxon>Enterobacterales</taxon>
        <taxon>Enterobacteriaceae</taxon>
        <taxon>aphid secondary symbionts</taxon>
        <taxon>Candidatus Williamhamiltonella</taxon>
    </lineage>
</organism>
<proteinExistence type="predicted"/>
<name>C4K5C7_HAMD5</name>
<dbReference type="STRING" id="572265.HDEF_1096"/>
<dbReference type="Proteomes" id="UP000002334">
    <property type="component" value="Chromosome"/>
</dbReference>
<gene>
    <name evidence="1" type="ordered locus">HDEF_1096</name>
</gene>
<evidence type="ECO:0000313" key="1">
    <source>
        <dbReference type="EMBL" id="ACQ67770.1"/>
    </source>
</evidence>
<accession>C4K5C7</accession>
<dbReference type="AlphaFoldDB" id="C4K5C7"/>
<dbReference type="HOGENOM" id="CLU_3234380_0_0_6"/>
<reference evidence="1 2" key="1">
    <citation type="journal article" date="2009" name="Proc. Natl. Acad. Sci. U.S.A.">
        <title>Hamiltonella defensa, genome evolution of protective bacterial endosymbiont from pathogenic ancestors.</title>
        <authorList>
            <person name="Degnan P.H."/>
            <person name="Yu Y."/>
            <person name="Sisneros N."/>
            <person name="Wing R.A."/>
            <person name="Moran N.A."/>
        </authorList>
    </citation>
    <scope>NUCLEOTIDE SEQUENCE [LARGE SCALE GENOMIC DNA]</scope>
    <source>
        <strain evidence="2">5AT</strain>
    </source>
</reference>
<sequence length="43" mass="4923">MGVVSSKNYLRVWRRLPDAFIRLLITISPHSVKKSPSRMTSGH</sequence>